<dbReference type="EnsemblMetazoa" id="CapteT219502">
    <property type="protein sequence ID" value="CapteP219502"/>
    <property type="gene ID" value="CapteG219502"/>
</dbReference>
<proteinExistence type="predicted"/>
<sequence length="360" mass="41986">MASKRYGESTECFPDVYTKVPAPVKNKKPGQLTQQRIEQFYKDGFLVVKDFFDVEELEPCKTAIEGFVEELAQKLYNGGKIDRLYEEFGVFQRLTELEKAWPGANVLLFKQGKLPEEFMTLWSNEKLLNMVEQIVGPDIIGHPVWNLRVKTPKNDATVVPWHQDAAYFCEKSYDHMIVTAWIPFLDTNAENGGMQMMRGSHRMGKVVRHTCCHDDTWFVTLEEEEMRKNLGVKPEEDTVMCDVPFGGFLLFNNMTAHRSVTNTSNDVRWSVDLRWQSPKYNPGFYDITDGVIMHTEKDGVVTPDWASFLKVNRKEVWQTKYFKEIFKTDEFDTIVTGPWIGRWEIVHKNRHTDAFEQQRK</sequence>
<dbReference type="Proteomes" id="UP000014760">
    <property type="component" value="Unassembled WGS sequence"/>
</dbReference>
<comment type="cofactor">
    <cofactor evidence="1">
        <name>Fe cation</name>
        <dbReference type="ChEBI" id="CHEBI:24875"/>
    </cofactor>
</comment>
<evidence type="ECO:0000256" key="1">
    <source>
        <dbReference type="ARBA" id="ARBA00001962"/>
    </source>
</evidence>
<keyword evidence="3" id="KW-1185">Reference proteome</keyword>
<dbReference type="Pfam" id="PF05721">
    <property type="entry name" value="PhyH"/>
    <property type="match status" value="1"/>
</dbReference>
<dbReference type="OrthoDB" id="445007at2759"/>
<evidence type="ECO:0000313" key="2">
    <source>
        <dbReference type="EnsemblMetazoa" id="CapteP219502"/>
    </source>
</evidence>
<dbReference type="SUPFAM" id="SSF51197">
    <property type="entry name" value="Clavaminate synthase-like"/>
    <property type="match status" value="1"/>
</dbReference>
<dbReference type="EMBL" id="AMQN01000128">
    <property type="status" value="NOT_ANNOTATED_CDS"/>
    <property type="molecule type" value="Genomic_DNA"/>
</dbReference>
<reference evidence="3" key="2">
    <citation type="journal article" date="2013" name="Nature">
        <title>Insights into bilaterian evolution from three spiralian genomes.</title>
        <authorList>
            <person name="Simakov O."/>
            <person name="Marletaz F."/>
            <person name="Cho S.J."/>
            <person name="Edsinger-Gonzales E."/>
            <person name="Havlak P."/>
            <person name="Hellsten U."/>
            <person name="Kuo D.H."/>
            <person name="Larsson T."/>
            <person name="Lv J."/>
            <person name="Arendt D."/>
            <person name="Savage R."/>
            <person name="Osoegawa K."/>
            <person name="de Jong P."/>
            <person name="Grimwood J."/>
            <person name="Chapman J.A."/>
            <person name="Shapiro H."/>
            <person name="Aerts A."/>
            <person name="Otillar R.P."/>
            <person name="Terry A.Y."/>
            <person name="Boore J.L."/>
            <person name="Grigoriev I.V."/>
            <person name="Lindberg D.R."/>
            <person name="Seaver E.C."/>
            <person name="Weisblat D.A."/>
            <person name="Putnam N.H."/>
            <person name="Rokhsar D.S."/>
        </authorList>
    </citation>
    <scope>NUCLEOTIDE SEQUENCE</scope>
    <source>
        <strain evidence="3">I ESC-2004</strain>
    </source>
</reference>
<reference evidence="3" key="1">
    <citation type="submission" date="2012-12" db="EMBL/GenBank/DDBJ databases">
        <authorList>
            <person name="Hellsten U."/>
            <person name="Grimwood J."/>
            <person name="Chapman J.A."/>
            <person name="Shapiro H."/>
            <person name="Aerts A."/>
            <person name="Otillar R.P."/>
            <person name="Terry A.Y."/>
            <person name="Boore J.L."/>
            <person name="Simakov O."/>
            <person name="Marletaz F."/>
            <person name="Cho S.-J."/>
            <person name="Edsinger-Gonzales E."/>
            <person name="Havlak P."/>
            <person name="Kuo D.-H."/>
            <person name="Larsson T."/>
            <person name="Lv J."/>
            <person name="Arendt D."/>
            <person name="Savage R."/>
            <person name="Osoegawa K."/>
            <person name="de Jong P."/>
            <person name="Lindberg D.R."/>
            <person name="Seaver E.C."/>
            <person name="Weisblat D.A."/>
            <person name="Putnam N.H."/>
            <person name="Grigoriev I.V."/>
            <person name="Rokhsar D.S."/>
        </authorList>
    </citation>
    <scope>NUCLEOTIDE SEQUENCE</scope>
    <source>
        <strain evidence="3">I ESC-2004</strain>
    </source>
</reference>
<dbReference type="InterPro" id="IPR008775">
    <property type="entry name" value="Phytyl_CoA_dOase-like"/>
</dbReference>
<dbReference type="OMA" id="ESNDVRW"/>
<accession>X2APN4</accession>
<protein>
    <submittedName>
        <fullName evidence="2">Uncharacterized protein</fullName>
    </submittedName>
</protein>
<organism evidence="2 3">
    <name type="scientific">Capitella teleta</name>
    <name type="common">Polychaete worm</name>
    <dbReference type="NCBI Taxonomy" id="283909"/>
    <lineage>
        <taxon>Eukaryota</taxon>
        <taxon>Metazoa</taxon>
        <taxon>Spiralia</taxon>
        <taxon>Lophotrochozoa</taxon>
        <taxon>Annelida</taxon>
        <taxon>Polychaeta</taxon>
        <taxon>Sedentaria</taxon>
        <taxon>Scolecida</taxon>
        <taxon>Capitellidae</taxon>
        <taxon>Capitella</taxon>
    </lineage>
</organism>
<evidence type="ECO:0000313" key="3">
    <source>
        <dbReference type="Proteomes" id="UP000014760"/>
    </source>
</evidence>
<dbReference type="AlphaFoldDB" id="X2APN4"/>
<dbReference type="PANTHER" id="PTHR20883:SF14">
    <property type="entry name" value="PHYTANOYL-COA DIOXYGENASE"/>
    <property type="match status" value="1"/>
</dbReference>
<name>X2APN4_CAPTE</name>
<dbReference type="Gene3D" id="2.60.120.620">
    <property type="entry name" value="q2cbj1_9rhob like domain"/>
    <property type="match status" value="1"/>
</dbReference>
<dbReference type="HOGENOM" id="CLU_065874_0_0_1"/>
<reference evidence="2" key="3">
    <citation type="submission" date="2015-06" db="UniProtKB">
        <authorList>
            <consortium name="EnsemblMetazoa"/>
        </authorList>
    </citation>
    <scope>IDENTIFICATION</scope>
</reference>
<dbReference type="PANTHER" id="PTHR20883">
    <property type="entry name" value="PHYTANOYL-COA DIOXYGENASE DOMAIN CONTAINING 1"/>
    <property type="match status" value="1"/>
</dbReference>